<organism evidence="2 3">
    <name type="scientific">Polychaeton citri CBS 116435</name>
    <dbReference type="NCBI Taxonomy" id="1314669"/>
    <lineage>
        <taxon>Eukaryota</taxon>
        <taxon>Fungi</taxon>
        <taxon>Dikarya</taxon>
        <taxon>Ascomycota</taxon>
        <taxon>Pezizomycotina</taxon>
        <taxon>Dothideomycetes</taxon>
        <taxon>Dothideomycetidae</taxon>
        <taxon>Capnodiales</taxon>
        <taxon>Capnodiaceae</taxon>
        <taxon>Polychaeton</taxon>
    </lineage>
</organism>
<feature type="compositionally biased region" description="Basic and acidic residues" evidence="1">
    <location>
        <begin position="116"/>
        <end position="126"/>
    </location>
</feature>
<reference evidence="2" key="1">
    <citation type="journal article" date="2020" name="Stud. Mycol.">
        <title>101 Dothideomycetes genomes: a test case for predicting lifestyles and emergence of pathogens.</title>
        <authorList>
            <person name="Haridas S."/>
            <person name="Albert R."/>
            <person name="Binder M."/>
            <person name="Bloem J."/>
            <person name="Labutti K."/>
            <person name="Salamov A."/>
            <person name="Andreopoulos B."/>
            <person name="Baker S."/>
            <person name="Barry K."/>
            <person name="Bills G."/>
            <person name="Bluhm B."/>
            <person name="Cannon C."/>
            <person name="Castanera R."/>
            <person name="Culley D."/>
            <person name="Daum C."/>
            <person name="Ezra D."/>
            <person name="Gonzalez J."/>
            <person name="Henrissat B."/>
            <person name="Kuo A."/>
            <person name="Liang C."/>
            <person name="Lipzen A."/>
            <person name="Lutzoni F."/>
            <person name="Magnuson J."/>
            <person name="Mondo S."/>
            <person name="Nolan M."/>
            <person name="Ohm R."/>
            <person name="Pangilinan J."/>
            <person name="Park H.-J."/>
            <person name="Ramirez L."/>
            <person name="Alfaro M."/>
            <person name="Sun H."/>
            <person name="Tritt A."/>
            <person name="Yoshinaga Y."/>
            <person name="Zwiers L.-H."/>
            <person name="Turgeon B."/>
            <person name="Goodwin S."/>
            <person name="Spatafora J."/>
            <person name="Crous P."/>
            <person name="Grigoriev I."/>
        </authorList>
    </citation>
    <scope>NUCLEOTIDE SEQUENCE</scope>
    <source>
        <strain evidence="2">CBS 116435</strain>
    </source>
</reference>
<dbReference type="OrthoDB" id="5371646at2759"/>
<evidence type="ECO:0000313" key="3">
    <source>
        <dbReference type="Proteomes" id="UP000799441"/>
    </source>
</evidence>
<evidence type="ECO:0000313" key="2">
    <source>
        <dbReference type="EMBL" id="KAF2722284.1"/>
    </source>
</evidence>
<sequence length="134" mass="14776">MGDKTPVKGSGQPKSWTEAEKLGLLFQIVVRSGPVPWDDLQLPEGRTVKACQVMIDREKQKVKKALAEQGKELATPNSRRKKRKVIQDTGEGDGDGDDEATEGAAMKPIAKRGCKKKDIEPAMKTEIEEDETNE</sequence>
<keyword evidence="3" id="KW-1185">Reference proteome</keyword>
<accession>A0A9P4QCH1</accession>
<evidence type="ECO:0000256" key="1">
    <source>
        <dbReference type="SAM" id="MobiDB-lite"/>
    </source>
</evidence>
<protein>
    <recommendedName>
        <fullName evidence="4">Myb-like domain-containing protein</fullName>
    </recommendedName>
</protein>
<feature type="region of interest" description="Disordered" evidence="1">
    <location>
        <begin position="66"/>
        <end position="134"/>
    </location>
</feature>
<dbReference type="EMBL" id="MU003783">
    <property type="protein sequence ID" value="KAF2722284.1"/>
    <property type="molecule type" value="Genomic_DNA"/>
</dbReference>
<evidence type="ECO:0008006" key="4">
    <source>
        <dbReference type="Google" id="ProtNLM"/>
    </source>
</evidence>
<name>A0A9P4QCH1_9PEZI</name>
<dbReference type="AlphaFoldDB" id="A0A9P4QCH1"/>
<feature type="compositionally biased region" description="Acidic residues" evidence="1">
    <location>
        <begin position="90"/>
        <end position="101"/>
    </location>
</feature>
<proteinExistence type="predicted"/>
<gene>
    <name evidence="2" type="ORF">K431DRAFT_46055</name>
</gene>
<dbReference type="Proteomes" id="UP000799441">
    <property type="component" value="Unassembled WGS sequence"/>
</dbReference>
<comment type="caution">
    <text evidence="2">The sequence shown here is derived from an EMBL/GenBank/DDBJ whole genome shotgun (WGS) entry which is preliminary data.</text>
</comment>